<sequence>MKINELKFGLATAISFGLVWLICSLLVWLMPSLMLGITGHMIHGDWSQMGWQLTLKGVVYGLVGWMLLAGFSGWLLAVCYNKLR</sequence>
<keyword evidence="1" id="KW-0812">Transmembrane</keyword>
<keyword evidence="3" id="KW-1185">Reference proteome</keyword>
<dbReference type="InterPro" id="IPR044020">
    <property type="entry name" value="DUF5676"/>
</dbReference>
<name>C7RBT8_KANKD</name>
<protein>
    <submittedName>
        <fullName evidence="2">Uncharacterized protein</fullName>
    </submittedName>
</protein>
<evidence type="ECO:0000256" key="1">
    <source>
        <dbReference type="SAM" id="Phobius"/>
    </source>
</evidence>
<dbReference type="InParanoid" id="C7RBT8"/>
<proteinExistence type="predicted"/>
<evidence type="ECO:0000313" key="2">
    <source>
        <dbReference type="EMBL" id="ACV26730.1"/>
    </source>
</evidence>
<keyword evidence="1" id="KW-0472">Membrane</keyword>
<dbReference type="EMBL" id="CP001707">
    <property type="protein sequence ID" value="ACV26730.1"/>
    <property type="molecule type" value="Genomic_DNA"/>
</dbReference>
<dbReference type="AlphaFoldDB" id="C7RBT8"/>
<dbReference type="KEGG" id="kko:Kkor_1314"/>
<accession>C7RBT8</accession>
<dbReference type="Proteomes" id="UP000001231">
    <property type="component" value="Chromosome"/>
</dbReference>
<keyword evidence="1" id="KW-1133">Transmembrane helix</keyword>
<dbReference type="Pfam" id="PF18926">
    <property type="entry name" value="DUF5676"/>
    <property type="match status" value="1"/>
</dbReference>
<reference evidence="2 3" key="1">
    <citation type="journal article" date="2009" name="Stand. Genomic Sci.">
        <title>Complete genome sequence of Kangiella koreensis type strain (SW-125).</title>
        <authorList>
            <person name="Han C."/>
            <person name="Sikorski J."/>
            <person name="Lapidus A."/>
            <person name="Nolan M."/>
            <person name="Glavina Del Rio T."/>
            <person name="Tice H."/>
            <person name="Cheng J.F."/>
            <person name="Lucas S."/>
            <person name="Chen F."/>
            <person name="Copeland A."/>
            <person name="Ivanova N."/>
            <person name="Mavromatis K."/>
            <person name="Ovchinnikova G."/>
            <person name="Pati A."/>
            <person name="Bruce D."/>
            <person name="Goodwin L."/>
            <person name="Pitluck S."/>
            <person name="Chen A."/>
            <person name="Palaniappan K."/>
            <person name="Land M."/>
            <person name="Hauser L."/>
            <person name="Chang Y.J."/>
            <person name="Jeffries C.D."/>
            <person name="Chain P."/>
            <person name="Saunders E."/>
            <person name="Brettin T."/>
            <person name="Goker M."/>
            <person name="Tindall B.J."/>
            <person name="Bristow J."/>
            <person name="Eisen J.A."/>
            <person name="Markowitz V."/>
            <person name="Hugenholtz P."/>
            <person name="Kyrpides N.C."/>
            <person name="Klenk H.P."/>
            <person name="Detter J.C."/>
        </authorList>
    </citation>
    <scope>NUCLEOTIDE SEQUENCE [LARGE SCALE GENOMIC DNA]</scope>
    <source>
        <strain evidence="3">DSM 16069 / KCTC 12182 / SW-125</strain>
    </source>
</reference>
<evidence type="ECO:0000313" key="3">
    <source>
        <dbReference type="Proteomes" id="UP000001231"/>
    </source>
</evidence>
<dbReference type="eggNOG" id="ENOG5032RW4">
    <property type="taxonomic scope" value="Bacteria"/>
</dbReference>
<feature type="transmembrane region" description="Helical" evidence="1">
    <location>
        <begin position="57"/>
        <end position="80"/>
    </location>
</feature>
<gene>
    <name evidence="2" type="ordered locus">Kkor_1314</name>
</gene>
<dbReference type="HOGENOM" id="CLU_181345_0_0_6"/>
<dbReference type="OrthoDB" id="7605427at2"/>
<feature type="transmembrane region" description="Helical" evidence="1">
    <location>
        <begin position="12"/>
        <end position="37"/>
    </location>
</feature>
<dbReference type="STRING" id="523791.Kkor_1314"/>
<organism evidence="2 3">
    <name type="scientific">Kangiella koreensis (strain DSM 16069 / JCM 12317 / KCTC 12182 / SW-125)</name>
    <dbReference type="NCBI Taxonomy" id="523791"/>
    <lineage>
        <taxon>Bacteria</taxon>
        <taxon>Pseudomonadati</taxon>
        <taxon>Pseudomonadota</taxon>
        <taxon>Gammaproteobacteria</taxon>
        <taxon>Kangiellales</taxon>
        <taxon>Kangiellaceae</taxon>
        <taxon>Kangiella</taxon>
    </lineage>
</organism>
<dbReference type="RefSeq" id="WP_012801244.1">
    <property type="nucleotide sequence ID" value="NC_013166.1"/>
</dbReference>